<accession>A0A5G2Q814</accession>
<keyword evidence="3" id="KW-1185">Reference proteome</keyword>
<keyword evidence="1" id="KW-0472">Membrane</keyword>
<reference evidence="2" key="3">
    <citation type="submission" date="2025-08" db="UniProtKB">
        <authorList>
            <consortium name="Ensembl"/>
        </authorList>
    </citation>
    <scope>IDENTIFICATION</scope>
</reference>
<reference evidence="3" key="1">
    <citation type="submission" date="2009-11" db="EMBL/GenBank/DDBJ databases">
        <authorList>
            <consortium name="Porcine genome sequencing project"/>
        </authorList>
    </citation>
    <scope>NUCLEOTIDE SEQUENCE [LARGE SCALE GENOMIC DNA]</scope>
    <source>
        <strain evidence="3">Duroc</strain>
    </source>
</reference>
<proteinExistence type="predicted"/>
<name>A0A5G2Q814_PIG</name>
<feature type="transmembrane region" description="Helical" evidence="1">
    <location>
        <begin position="12"/>
        <end position="29"/>
    </location>
</feature>
<evidence type="ECO:0000313" key="2">
    <source>
        <dbReference type="Ensembl" id="ENSSSCP00000060294.1"/>
    </source>
</evidence>
<dbReference type="Bgee" id="ENSSSCG00000047877">
    <property type="expression patterns" value="Expressed in Ammon's horn and 1 other cell type or tissue"/>
</dbReference>
<keyword evidence="1" id="KW-0812">Transmembrane</keyword>
<keyword evidence="1" id="KW-1133">Transmembrane helix</keyword>
<organism evidence="2 3">
    <name type="scientific">Sus scrofa</name>
    <name type="common">Pig</name>
    <dbReference type="NCBI Taxonomy" id="9823"/>
    <lineage>
        <taxon>Eukaryota</taxon>
        <taxon>Metazoa</taxon>
        <taxon>Chordata</taxon>
        <taxon>Craniata</taxon>
        <taxon>Vertebrata</taxon>
        <taxon>Euteleostomi</taxon>
        <taxon>Mammalia</taxon>
        <taxon>Eutheria</taxon>
        <taxon>Laurasiatheria</taxon>
        <taxon>Artiodactyla</taxon>
        <taxon>Suina</taxon>
        <taxon>Suidae</taxon>
        <taxon>Sus</taxon>
    </lineage>
</organism>
<dbReference type="Ensembl" id="ENSSSCT00000082026.1">
    <property type="protein sequence ID" value="ENSSSCP00000060294.1"/>
    <property type="gene ID" value="ENSSSCG00000047877.1"/>
</dbReference>
<evidence type="ECO:0000256" key="1">
    <source>
        <dbReference type="SAM" id="Phobius"/>
    </source>
</evidence>
<dbReference type="GeneTree" id="ENSGT01150000289125"/>
<reference evidence="2" key="4">
    <citation type="submission" date="2025-09" db="UniProtKB">
        <authorList>
            <consortium name="Ensembl"/>
        </authorList>
    </citation>
    <scope>IDENTIFICATION</scope>
</reference>
<dbReference type="InParanoid" id="A0A5G2Q814"/>
<protein>
    <submittedName>
        <fullName evidence="2">Uncharacterized protein</fullName>
    </submittedName>
</protein>
<sequence length="69" mass="7243">MSSAYSDNFTSSLPIWISFISFACLIVVARTSDTTSNKSGESGQASLSCSSGKAFSFSRLSIMFAVGLS</sequence>
<dbReference type="Proteomes" id="UP000008227">
    <property type="component" value="Chromosome 13"/>
</dbReference>
<evidence type="ECO:0000313" key="3">
    <source>
        <dbReference type="Proteomes" id="UP000008227"/>
    </source>
</evidence>
<reference evidence="2" key="2">
    <citation type="journal article" date="2020" name="Gigascience">
        <title>An improved pig reference genome sequence to enable pig genetics and genomics research.</title>
        <authorList>
            <person name="Warr A."/>
            <person name="Affara N."/>
            <person name="Aken B."/>
            <person name="Beiki H."/>
            <person name="Bickhart D.M."/>
            <person name="Billis K."/>
            <person name="Chow W."/>
            <person name="Eory L."/>
            <person name="Finlayson H.A."/>
            <person name="Flicek P."/>
            <person name="Giron C.G."/>
            <person name="Griffin D.K."/>
            <person name="Hall R."/>
            <person name="Hannum G."/>
            <person name="Hourlier T."/>
            <person name="Howe K."/>
            <person name="Hume D.A."/>
            <person name="Izuogu O."/>
            <person name="Kim K."/>
            <person name="Koren S."/>
            <person name="Liu H."/>
            <person name="Manchanda N."/>
            <person name="Martin F.J."/>
            <person name="Nonneman D.J."/>
            <person name="O'Connor R.E."/>
            <person name="Phillippy A.M."/>
            <person name="Rohrer G.A."/>
            <person name="Rosen B.D."/>
            <person name="Rund L.A."/>
            <person name="Sargent C.A."/>
            <person name="Schook L.B."/>
            <person name="Schroeder S.G."/>
            <person name="Schwartz A.S."/>
            <person name="Skinner B.M."/>
            <person name="Talbot R."/>
            <person name="Tseng E."/>
            <person name="Tuggle C.K."/>
            <person name="Watson M."/>
            <person name="Smith T.P.L."/>
            <person name="Archibald A.L."/>
        </authorList>
    </citation>
    <scope>NUCLEOTIDE SEQUENCE [LARGE SCALE GENOMIC DNA]</scope>
    <source>
        <strain evidence="2">Duroc</strain>
    </source>
</reference>
<dbReference type="AlphaFoldDB" id="A0A5G2Q814"/>